<reference evidence="1 2" key="1">
    <citation type="journal article" date="2019" name="Nat. Ecol. Evol.">
        <title>Megaphylogeny resolves global patterns of mushroom evolution.</title>
        <authorList>
            <person name="Varga T."/>
            <person name="Krizsan K."/>
            <person name="Foldi C."/>
            <person name="Dima B."/>
            <person name="Sanchez-Garcia M."/>
            <person name="Sanchez-Ramirez S."/>
            <person name="Szollosi G.J."/>
            <person name="Szarkandi J.G."/>
            <person name="Papp V."/>
            <person name="Albert L."/>
            <person name="Andreopoulos W."/>
            <person name="Angelini C."/>
            <person name="Antonin V."/>
            <person name="Barry K.W."/>
            <person name="Bougher N.L."/>
            <person name="Buchanan P."/>
            <person name="Buyck B."/>
            <person name="Bense V."/>
            <person name="Catcheside P."/>
            <person name="Chovatia M."/>
            <person name="Cooper J."/>
            <person name="Damon W."/>
            <person name="Desjardin D."/>
            <person name="Finy P."/>
            <person name="Geml J."/>
            <person name="Haridas S."/>
            <person name="Hughes K."/>
            <person name="Justo A."/>
            <person name="Karasinski D."/>
            <person name="Kautmanova I."/>
            <person name="Kiss B."/>
            <person name="Kocsube S."/>
            <person name="Kotiranta H."/>
            <person name="LaButti K.M."/>
            <person name="Lechner B.E."/>
            <person name="Liimatainen K."/>
            <person name="Lipzen A."/>
            <person name="Lukacs Z."/>
            <person name="Mihaltcheva S."/>
            <person name="Morgado L.N."/>
            <person name="Niskanen T."/>
            <person name="Noordeloos M.E."/>
            <person name="Ohm R.A."/>
            <person name="Ortiz-Santana B."/>
            <person name="Ovrebo C."/>
            <person name="Racz N."/>
            <person name="Riley R."/>
            <person name="Savchenko A."/>
            <person name="Shiryaev A."/>
            <person name="Soop K."/>
            <person name="Spirin V."/>
            <person name="Szebenyi C."/>
            <person name="Tomsovsky M."/>
            <person name="Tulloss R.E."/>
            <person name="Uehling J."/>
            <person name="Grigoriev I.V."/>
            <person name="Vagvolgyi C."/>
            <person name="Papp T."/>
            <person name="Martin F.M."/>
            <person name="Miettinen O."/>
            <person name="Hibbett D.S."/>
            <person name="Nagy L.G."/>
        </authorList>
    </citation>
    <scope>NUCLEOTIDE SEQUENCE [LARGE SCALE GENOMIC DNA]</scope>
    <source>
        <strain evidence="1 2">HHB13444</strain>
    </source>
</reference>
<evidence type="ECO:0000313" key="1">
    <source>
        <dbReference type="EMBL" id="TFK83794.1"/>
    </source>
</evidence>
<protein>
    <submittedName>
        <fullName evidence="1">Uncharacterized protein</fullName>
    </submittedName>
</protein>
<sequence>MEKHSITLSMPEARYELSIDDTNMPAMFAVDTTSGKRSKVVWSRAAGKQIAGGELQTVFPAALIFYPEARKCLDAVIIGLVAWQQKMLFTSALKLGVCGVPQGYGDDTLNTLNRAQMMRLTG</sequence>
<proteinExistence type="predicted"/>
<keyword evidence="2" id="KW-1185">Reference proteome</keyword>
<organism evidence="1 2">
    <name type="scientific">Polyporus arcularius HHB13444</name>
    <dbReference type="NCBI Taxonomy" id="1314778"/>
    <lineage>
        <taxon>Eukaryota</taxon>
        <taxon>Fungi</taxon>
        <taxon>Dikarya</taxon>
        <taxon>Basidiomycota</taxon>
        <taxon>Agaricomycotina</taxon>
        <taxon>Agaricomycetes</taxon>
        <taxon>Polyporales</taxon>
        <taxon>Polyporaceae</taxon>
        <taxon>Polyporus</taxon>
    </lineage>
</organism>
<dbReference type="EMBL" id="ML211365">
    <property type="protein sequence ID" value="TFK83794.1"/>
    <property type="molecule type" value="Genomic_DNA"/>
</dbReference>
<name>A0A5C3P2D9_9APHY</name>
<evidence type="ECO:0000313" key="2">
    <source>
        <dbReference type="Proteomes" id="UP000308197"/>
    </source>
</evidence>
<dbReference type="Proteomes" id="UP000308197">
    <property type="component" value="Unassembled WGS sequence"/>
</dbReference>
<dbReference type="InParanoid" id="A0A5C3P2D9"/>
<gene>
    <name evidence="1" type="ORF">K466DRAFT_589444</name>
</gene>
<accession>A0A5C3P2D9</accession>
<dbReference type="AlphaFoldDB" id="A0A5C3P2D9"/>